<feature type="transmembrane region" description="Helical" evidence="8">
    <location>
        <begin position="101"/>
        <end position="124"/>
    </location>
</feature>
<dbReference type="GO" id="GO:0016020">
    <property type="term" value="C:membrane"/>
    <property type="evidence" value="ECO:0007669"/>
    <property type="project" value="UniProtKB-SubCell"/>
</dbReference>
<dbReference type="AlphaFoldDB" id="A0A061BD97"/>
<gene>
    <name evidence="10" type="ORF">RHTO0S_14e02300g</name>
</gene>
<evidence type="ECO:0000256" key="7">
    <source>
        <dbReference type="ARBA" id="ARBA00023136"/>
    </source>
</evidence>
<proteinExistence type="predicted"/>
<evidence type="ECO:0000259" key="9">
    <source>
        <dbReference type="Pfam" id="PF00999"/>
    </source>
</evidence>
<dbReference type="PANTHER" id="PTHR43562:SF2">
    <property type="entry name" value="SODIUM-HYDROGEN ANTIPORTER"/>
    <property type="match status" value="1"/>
</dbReference>
<keyword evidence="7 8" id="KW-0472">Membrane</keyword>
<evidence type="ECO:0000313" key="10">
    <source>
        <dbReference type="EMBL" id="CDR47337.1"/>
    </source>
</evidence>
<feature type="domain" description="Cation/H+ exchanger transmembrane" evidence="9">
    <location>
        <begin position="33"/>
        <end position="357"/>
    </location>
</feature>
<name>A0A061BD97_RHOTO</name>
<dbReference type="EMBL" id="LK052949">
    <property type="protein sequence ID" value="CDR47337.1"/>
    <property type="molecule type" value="Genomic_DNA"/>
</dbReference>
<evidence type="ECO:0000256" key="8">
    <source>
        <dbReference type="SAM" id="Phobius"/>
    </source>
</evidence>
<keyword evidence="3" id="KW-0050">Antiport</keyword>
<organism evidence="10">
    <name type="scientific">Rhodotorula toruloides</name>
    <name type="common">Yeast</name>
    <name type="synonym">Rhodosporidium toruloides</name>
    <dbReference type="NCBI Taxonomy" id="5286"/>
    <lineage>
        <taxon>Eukaryota</taxon>
        <taxon>Fungi</taxon>
        <taxon>Dikarya</taxon>
        <taxon>Basidiomycota</taxon>
        <taxon>Pucciniomycotina</taxon>
        <taxon>Microbotryomycetes</taxon>
        <taxon>Sporidiobolales</taxon>
        <taxon>Sporidiobolaceae</taxon>
        <taxon>Rhodotorula</taxon>
    </lineage>
</organism>
<sequence length="488" mass="51822">MSSLTAAGTVPYHEPPFASLAVLISFLLLANVARGVANKVFYAGLLGEIAVGVIFGPVAKILDIEWEETFIVVGYIGLVLIVFEGGLALQPRSFLPQLPLALITALIGILLPLAFTFALFSGYGYPQLQAFSAGSALASTSLGTTFYVLRASGPELGTTAVGEILKGAALIDDVIALVLLSVIQSLGTDSGGSLGWTIGRPIVASVAMAVVSPVVTWWLARSLFRWRRVEHLVDRGGQLALLSLGVAILVAFLAISYYAGTTMLLGAFLAGTFLSALPSPESGLSFVAIWEELLMPVQEYILAPLFFASIGFSIPFLSLWTGRRIWRGLIYALLMALGKLLAGLPILLVDLFRRGNQDSAFLARPSSDLVTTTGVMSNTDAEKAHKAERMSMRSFRLDTSSRFVRQTLTAAAFVGLALVARGEIGILVLQVAYAASTSSENGTEVLGEEAYLVGIWAVAVCTIMGPVAFGLLVKKEGERIKSGRWGLA</sequence>
<evidence type="ECO:0000256" key="3">
    <source>
        <dbReference type="ARBA" id="ARBA00022449"/>
    </source>
</evidence>
<accession>A0A061BD97</accession>
<dbReference type="GO" id="GO:1902600">
    <property type="term" value="P:proton transmembrane transport"/>
    <property type="evidence" value="ECO:0007669"/>
    <property type="project" value="InterPro"/>
</dbReference>
<dbReference type="InterPro" id="IPR006153">
    <property type="entry name" value="Cation/H_exchanger_TM"/>
</dbReference>
<evidence type="ECO:0000256" key="1">
    <source>
        <dbReference type="ARBA" id="ARBA00004141"/>
    </source>
</evidence>
<comment type="subcellular location">
    <subcellularLocation>
        <location evidence="1">Membrane</location>
        <topology evidence="1">Multi-pass membrane protein</topology>
    </subcellularLocation>
</comment>
<feature type="transmembrane region" description="Helical" evidence="8">
    <location>
        <begin position="453"/>
        <end position="473"/>
    </location>
</feature>
<feature type="transmembrane region" description="Helical" evidence="8">
    <location>
        <begin position="169"/>
        <end position="186"/>
    </location>
</feature>
<keyword evidence="4 8" id="KW-0812">Transmembrane</keyword>
<dbReference type="InterPro" id="IPR038770">
    <property type="entry name" value="Na+/solute_symporter_sf"/>
</dbReference>
<feature type="transmembrane region" description="Helical" evidence="8">
    <location>
        <begin position="16"/>
        <end position="33"/>
    </location>
</feature>
<evidence type="ECO:0000256" key="6">
    <source>
        <dbReference type="ARBA" id="ARBA00023065"/>
    </source>
</evidence>
<keyword evidence="6" id="KW-0406">Ion transport</keyword>
<evidence type="ECO:0000256" key="2">
    <source>
        <dbReference type="ARBA" id="ARBA00022448"/>
    </source>
</evidence>
<feature type="transmembrane region" description="Helical" evidence="8">
    <location>
        <begin position="301"/>
        <end position="322"/>
    </location>
</feature>
<feature type="transmembrane region" description="Helical" evidence="8">
    <location>
        <begin position="328"/>
        <end position="349"/>
    </location>
</feature>
<dbReference type="PANTHER" id="PTHR43562">
    <property type="entry name" value="NAPA-TYPE SODIUM/HYDROGEN ANTIPORTER"/>
    <property type="match status" value="1"/>
</dbReference>
<dbReference type="GO" id="GO:0015297">
    <property type="term" value="F:antiporter activity"/>
    <property type="evidence" value="ECO:0007669"/>
    <property type="project" value="UniProtKB-KW"/>
</dbReference>
<feature type="transmembrane region" description="Helical" evidence="8">
    <location>
        <begin position="198"/>
        <end position="219"/>
    </location>
</feature>
<feature type="transmembrane region" description="Helical" evidence="8">
    <location>
        <begin position="239"/>
        <end position="259"/>
    </location>
</feature>
<dbReference type="Gene3D" id="1.20.1530.20">
    <property type="match status" value="2"/>
</dbReference>
<dbReference type="OrthoDB" id="1288932at2759"/>
<protein>
    <submittedName>
        <fullName evidence="10">RHTO0S14e02300g1_1</fullName>
    </submittedName>
</protein>
<feature type="transmembrane region" description="Helical" evidence="8">
    <location>
        <begin position="40"/>
        <end position="58"/>
    </location>
</feature>
<dbReference type="Pfam" id="PF00999">
    <property type="entry name" value="Na_H_Exchanger"/>
    <property type="match status" value="1"/>
</dbReference>
<evidence type="ECO:0000256" key="4">
    <source>
        <dbReference type="ARBA" id="ARBA00022692"/>
    </source>
</evidence>
<evidence type="ECO:0000256" key="5">
    <source>
        <dbReference type="ARBA" id="ARBA00022989"/>
    </source>
</evidence>
<feature type="transmembrane region" description="Helical" evidence="8">
    <location>
        <begin position="130"/>
        <end position="149"/>
    </location>
</feature>
<feature type="transmembrane region" description="Helical" evidence="8">
    <location>
        <begin position="70"/>
        <end position="89"/>
    </location>
</feature>
<reference evidence="10" key="1">
    <citation type="journal article" date="2014" name="Genome Announc.">
        <title>Draft genome sequence of Rhodosporidium toruloides CECT1137, an oleaginous yeast of biotechnological interest.</title>
        <authorList>
            <person name="Morin N."/>
            <person name="Calcas X."/>
            <person name="Devillers H."/>
            <person name="Durrens P."/>
            <person name="Sherman D.J."/>
            <person name="Nicaud J.-M."/>
            <person name="Neuveglise C."/>
        </authorList>
    </citation>
    <scope>NUCLEOTIDE SEQUENCE</scope>
    <source>
        <strain evidence="10">CECT1137</strain>
    </source>
</reference>
<keyword evidence="2" id="KW-0813">Transport</keyword>
<keyword evidence="5 8" id="KW-1133">Transmembrane helix</keyword>